<dbReference type="InterPro" id="IPR013780">
    <property type="entry name" value="Glyco_hydro_b"/>
</dbReference>
<sequence length="688" mass="79371">MDTTKIEIKNIQKLLNRDHYLKSYETEIRRRHGCLQQWLKTFEDSEGGIETFTKGYEFYGIHVKDDNSLFAREWAPGAVALYLTGEFNNWHWEATPYKKLEFGKWELILPPNADGSCQIAHLSEIKVIVRTNDGQLVPRLSPWAKYVVQPTDLTYGSNYKQLMYHPPKSSIYRFQHKKPAIIPKSLRIYECHVGIATEKLEVGSYRNFADNVIPRIVRQGYNTIQVMAIMEHAYYASFGYQVTSFFAASSRYGTPDDLKYLIDIAHKNNLIVLLDVVHSHASKNVLDGLNEFDGTNSCYFHAPPRGDHVLWDSRLFNYASYEVLRFLLSNLRWWKDEYNFDGYRFDGVTSMLYHNHGIGTGFSGDYSEYFGLNVDTDALIYLALANKILHDLDPNIITIAEDVSGMPTLCCPIDEGGIGFDYRLGMAIPDKWIEILKEKRDEDWNMGNIVHTLSNRRWKEKTVAYAESHDQALVGDKTLAFWLMDKEMYTSMSVLSPPNLIVDRGIALHKIIRLITHSLGGEAYLNFMGNEFGHPEWLDFPRVGNNQSYHYCRRQWNLVDDSNLKYKYLNDFDRAMNLTEEKYGWLNSNPGYVTWAHEGDKIISFERNGHLFVFNFHMDRAFTDYRIGVERPGSYKIVLSSDDVAFGGFGRVDCSLTHVSVPEGHAGRSQFIHTYLPPRTGFVFVRVG</sequence>
<reference evidence="10" key="1">
    <citation type="submission" date="2021-03" db="EMBL/GenBank/DDBJ databases">
        <title>Chromosome level genome of the anhydrobiotic midge Polypedilum vanderplanki.</title>
        <authorList>
            <person name="Yoshida Y."/>
            <person name="Kikawada T."/>
            <person name="Gusev O."/>
        </authorList>
    </citation>
    <scope>NUCLEOTIDE SEQUENCE</scope>
    <source>
        <strain evidence="10">NIAS01</strain>
        <tissue evidence="10">Whole body or cell culture</tissue>
    </source>
</reference>
<dbReference type="InterPro" id="IPR006048">
    <property type="entry name" value="A-amylase/branching_C"/>
</dbReference>
<dbReference type="SUPFAM" id="SSF81296">
    <property type="entry name" value="E set domains"/>
    <property type="match status" value="1"/>
</dbReference>
<dbReference type="GO" id="GO:0043169">
    <property type="term" value="F:cation binding"/>
    <property type="evidence" value="ECO:0007669"/>
    <property type="project" value="InterPro"/>
</dbReference>
<comment type="catalytic activity">
    <reaction evidence="1">
        <text>Transfers a segment of a (1-&gt;4)-alpha-D-glucan chain to a primary hydroxy group in a similar glucan chain.</text>
        <dbReference type="EC" id="2.4.1.18"/>
    </reaction>
</comment>
<name>A0A9J6CGF1_POLVA</name>
<dbReference type="SUPFAM" id="SSF51011">
    <property type="entry name" value="Glycosyl hydrolase domain"/>
    <property type="match status" value="1"/>
</dbReference>
<dbReference type="PANTHER" id="PTHR43651">
    <property type="entry name" value="1,4-ALPHA-GLUCAN-BRANCHING ENZYME"/>
    <property type="match status" value="1"/>
</dbReference>
<evidence type="ECO:0000259" key="9">
    <source>
        <dbReference type="SMART" id="SM00642"/>
    </source>
</evidence>
<dbReference type="InterPro" id="IPR013783">
    <property type="entry name" value="Ig-like_fold"/>
</dbReference>
<dbReference type="PANTHER" id="PTHR43651:SF3">
    <property type="entry name" value="1,4-ALPHA-GLUCAN-BRANCHING ENZYME"/>
    <property type="match status" value="1"/>
</dbReference>
<dbReference type="FunFam" id="2.60.40.1180:FF:000003">
    <property type="entry name" value="1,4-alpha-glucan-branching enzyme, chloroplastic/amyloplastic"/>
    <property type="match status" value="1"/>
</dbReference>
<keyword evidence="11" id="KW-1185">Reference proteome</keyword>
<comment type="caution">
    <text evidence="10">The sequence shown here is derived from an EMBL/GenBank/DDBJ whole genome shotgun (WGS) entry which is preliminary data.</text>
</comment>
<dbReference type="SMART" id="SM00642">
    <property type="entry name" value="Aamy"/>
    <property type="match status" value="1"/>
</dbReference>
<dbReference type="CDD" id="cd02854">
    <property type="entry name" value="E_set_GBE_euk_N"/>
    <property type="match status" value="1"/>
</dbReference>
<evidence type="ECO:0000313" key="10">
    <source>
        <dbReference type="EMBL" id="KAG5681029.1"/>
    </source>
</evidence>
<dbReference type="CDD" id="cd11321">
    <property type="entry name" value="AmyAc_bac_euk_BE"/>
    <property type="match status" value="1"/>
</dbReference>
<evidence type="ECO:0000256" key="4">
    <source>
        <dbReference type="ARBA" id="ARBA00022676"/>
    </source>
</evidence>
<keyword evidence="4" id="KW-0328">Glycosyltransferase</keyword>
<proteinExistence type="inferred from homology"/>
<dbReference type="Gene3D" id="3.20.20.80">
    <property type="entry name" value="Glycosidases"/>
    <property type="match status" value="1"/>
</dbReference>
<feature type="active site" description="Proton donor" evidence="8">
    <location>
        <position position="401"/>
    </location>
</feature>
<dbReference type="Gene3D" id="2.60.40.10">
    <property type="entry name" value="Immunoglobulins"/>
    <property type="match status" value="1"/>
</dbReference>
<organism evidence="10 11">
    <name type="scientific">Polypedilum vanderplanki</name>
    <name type="common">Sleeping chironomid midge</name>
    <dbReference type="NCBI Taxonomy" id="319348"/>
    <lineage>
        <taxon>Eukaryota</taxon>
        <taxon>Metazoa</taxon>
        <taxon>Ecdysozoa</taxon>
        <taxon>Arthropoda</taxon>
        <taxon>Hexapoda</taxon>
        <taxon>Insecta</taxon>
        <taxon>Pterygota</taxon>
        <taxon>Neoptera</taxon>
        <taxon>Endopterygota</taxon>
        <taxon>Diptera</taxon>
        <taxon>Nematocera</taxon>
        <taxon>Chironomoidea</taxon>
        <taxon>Chironomidae</taxon>
        <taxon>Chironominae</taxon>
        <taxon>Polypedilum</taxon>
        <taxon>Polypedilum</taxon>
    </lineage>
</organism>
<evidence type="ECO:0000256" key="8">
    <source>
        <dbReference type="PIRSR" id="PIRSR000463-1"/>
    </source>
</evidence>
<dbReference type="AlphaFoldDB" id="A0A9J6CGF1"/>
<dbReference type="Pfam" id="PF00128">
    <property type="entry name" value="Alpha-amylase"/>
    <property type="match status" value="1"/>
</dbReference>
<dbReference type="FunFam" id="3.20.20.80:FF:000001">
    <property type="entry name" value="1,4-alpha-glucan branching enzyme"/>
    <property type="match status" value="1"/>
</dbReference>
<feature type="domain" description="Glycosyl hydrolase family 13 catalytic" evidence="9">
    <location>
        <begin position="208"/>
        <end position="573"/>
    </location>
</feature>
<evidence type="ECO:0000256" key="1">
    <source>
        <dbReference type="ARBA" id="ARBA00000826"/>
    </source>
</evidence>
<dbReference type="Pfam" id="PF02806">
    <property type="entry name" value="Alpha-amylase_C"/>
    <property type="match status" value="1"/>
</dbReference>
<dbReference type="EMBL" id="JADBJN010000001">
    <property type="protein sequence ID" value="KAG5681029.1"/>
    <property type="molecule type" value="Genomic_DNA"/>
</dbReference>
<dbReference type="InterPro" id="IPR017853">
    <property type="entry name" value="GH"/>
</dbReference>
<evidence type="ECO:0000256" key="3">
    <source>
        <dbReference type="ARBA" id="ARBA00012541"/>
    </source>
</evidence>
<dbReference type="InterPro" id="IPR014756">
    <property type="entry name" value="Ig_E-set"/>
</dbReference>
<evidence type="ECO:0000256" key="6">
    <source>
        <dbReference type="ARBA" id="ARBA00022729"/>
    </source>
</evidence>
<dbReference type="PIRSF" id="PIRSF000463">
    <property type="entry name" value="GlgB"/>
    <property type="match status" value="1"/>
</dbReference>
<dbReference type="GO" id="GO:0003844">
    <property type="term" value="F:1,4-alpha-glucan branching enzyme activity"/>
    <property type="evidence" value="ECO:0007669"/>
    <property type="project" value="UniProtKB-EC"/>
</dbReference>
<evidence type="ECO:0000313" key="11">
    <source>
        <dbReference type="Proteomes" id="UP001107558"/>
    </source>
</evidence>
<dbReference type="InterPro" id="IPR006047">
    <property type="entry name" value="GH13_cat_dom"/>
</dbReference>
<dbReference type="OrthoDB" id="196493at2759"/>
<dbReference type="GO" id="GO:0005737">
    <property type="term" value="C:cytoplasm"/>
    <property type="evidence" value="ECO:0007669"/>
    <property type="project" value="TreeGrafter"/>
</dbReference>
<comment type="pathway">
    <text evidence="7">Glycan biosynthesis.</text>
</comment>
<dbReference type="GO" id="GO:0005978">
    <property type="term" value="P:glycogen biosynthetic process"/>
    <property type="evidence" value="ECO:0007669"/>
    <property type="project" value="InterPro"/>
</dbReference>
<accession>A0A9J6CGF1</accession>
<dbReference type="InterPro" id="IPR004193">
    <property type="entry name" value="Glyco_hydro_13_N"/>
</dbReference>
<evidence type="ECO:0000256" key="2">
    <source>
        <dbReference type="ARBA" id="ARBA00009000"/>
    </source>
</evidence>
<dbReference type="Gene3D" id="2.60.40.1180">
    <property type="entry name" value="Golgi alpha-mannosidase II"/>
    <property type="match status" value="1"/>
</dbReference>
<comment type="similarity">
    <text evidence="2">Belongs to the glycosyl hydrolase 13 family. GlgB subfamily.</text>
</comment>
<dbReference type="Proteomes" id="UP001107558">
    <property type="component" value="Chromosome 1"/>
</dbReference>
<dbReference type="Pfam" id="PF02922">
    <property type="entry name" value="CBM_48"/>
    <property type="match status" value="1"/>
</dbReference>
<evidence type="ECO:0000256" key="7">
    <source>
        <dbReference type="ARBA" id="ARBA00060592"/>
    </source>
</evidence>
<feature type="active site" description="Nucleophile" evidence="8">
    <location>
        <position position="346"/>
    </location>
</feature>
<dbReference type="InterPro" id="IPR037439">
    <property type="entry name" value="Branching_enzy"/>
</dbReference>
<gene>
    <name evidence="10" type="ORF">PVAND_010495</name>
</gene>
<dbReference type="SUPFAM" id="SSF51445">
    <property type="entry name" value="(Trans)glycosidases"/>
    <property type="match status" value="1"/>
</dbReference>
<protein>
    <recommendedName>
        <fullName evidence="3">1,4-alpha-glucan branching enzyme</fullName>
        <ecNumber evidence="3">2.4.1.18</ecNumber>
    </recommendedName>
</protein>
<dbReference type="EC" id="2.4.1.18" evidence="3"/>
<keyword evidence="6" id="KW-0732">Signal</keyword>
<evidence type="ECO:0000256" key="5">
    <source>
        <dbReference type="ARBA" id="ARBA00022679"/>
    </source>
</evidence>
<keyword evidence="5" id="KW-0808">Transferase</keyword>
<dbReference type="GO" id="GO:0004553">
    <property type="term" value="F:hydrolase activity, hydrolyzing O-glycosyl compounds"/>
    <property type="evidence" value="ECO:0007669"/>
    <property type="project" value="InterPro"/>
</dbReference>